<evidence type="ECO:0000256" key="29">
    <source>
        <dbReference type="SAM" id="Phobius"/>
    </source>
</evidence>
<evidence type="ECO:0000256" key="16">
    <source>
        <dbReference type="ARBA" id="ARBA00022989"/>
    </source>
</evidence>
<evidence type="ECO:0000256" key="23">
    <source>
        <dbReference type="ARBA" id="ARBA00023221"/>
    </source>
</evidence>
<protein>
    <recommendedName>
        <fullName evidence="7">Delta(24)-sterol reductase</fullName>
        <ecNumber evidence="6">1.3.1.72</ecNumber>
    </recommendedName>
    <alternativeName>
        <fullName evidence="27">24-dehydrocholesterol reductase</fullName>
    </alternativeName>
    <alternativeName>
        <fullName evidence="28">3-beta-hydroxysterol Delta-24-reductase</fullName>
    </alternativeName>
</protein>
<keyword evidence="14" id="KW-0274">FAD</keyword>
<evidence type="ECO:0000256" key="27">
    <source>
        <dbReference type="ARBA" id="ARBA00078485"/>
    </source>
</evidence>
<comment type="cofactor">
    <cofactor evidence="1">
        <name>FAD</name>
        <dbReference type="ChEBI" id="CHEBI:57692"/>
    </cofactor>
</comment>
<evidence type="ECO:0000256" key="17">
    <source>
        <dbReference type="ARBA" id="ARBA00023002"/>
    </source>
</evidence>
<evidence type="ECO:0000256" key="7">
    <source>
        <dbReference type="ARBA" id="ARBA00019086"/>
    </source>
</evidence>
<dbReference type="FunFam" id="3.30.465.10:FF:000032">
    <property type="entry name" value="Delta(24)-sterol reductase"/>
    <property type="match status" value="1"/>
</dbReference>
<evidence type="ECO:0000313" key="32">
    <source>
        <dbReference type="RefSeq" id="XP_018321456.1"/>
    </source>
</evidence>
<keyword evidence="18" id="KW-0333">Golgi apparatus</keyword>
<keyword evidence="13" id="KW-0256">Endoplasmic reticulum</keyword>
<evidence type="ECO:0000256" key="10">
    <source>
        <dbReference type="ARBA" id="ARBA00022630"/>
    </source>
</evidence>
<dbReference type="InterPro" id="IPR040165">
    <property type="entry name" value="Diminuto-like"/>
</dbReference>
<keyword evidence="8" id="KW-0444">Lipid biosynthesis</keyword>
<keyword evidence="9" id="KW-0153">Cholesterol metabolism</keyword>
<dbReference type="RefSeq" id="XP_018321456.1">
    <property type="nucleotide sequence ID" value="XM_018465954.1"/>
</dbReference>
<dbReference type="Pfam" id="PF01565">
    <property type="entry name" value="FAD_binding_4"/>
    <property type="match status" value="1"/>
</dbReference>
<evidence type="ECO:0000256" key="18">
    <source>
        <dbReference type="ARBA" id="ARBA00023034"/>
    </source>
</evidence>
<dbReference type="AlphaFoldDB" id="A0A1W4WBU7"/>
<comment type="catalytic activity">
    <reaction evidence="25">
        <text>5alpha-cholest-8-en-3beta-ol + NADP(+) = zymosterol + NADPH + H(+)</text>
        <dbReference type="Rhea" id="RHEA:36399"/>
        <dbReference type="ChEBI" id="CHEBI:15378"/>
        <dbReference type="ChEBI" id="CHEBI:16608"/>
        <dbReference type="ChEBI" id="CHEBI:18252"/>
        <dbReference type="ChEBI" id="CHEBI:57783"/>
        <dbReference type="ChEBI" id="CHEBI:58349"/>
        <dbReference type="EC" id="1.3.1.72"/>
    </reaction>
    <physiologicalReaction direction="right-to-left" evidence="25">
        <dbReference type="Rhea" id="RHEA:36401"/>
    </physiologicalReaction>
</comment>
<dbReference type="PROSITE" id="PS51387">
    <property type="entry name" value="FAD_PCMH"/>
    <property type="match status" value="1"/>
</dbReference>
<dbReference type="OrthoDB" id="415825at2759"/>
<proteinExistence type="predicted"/>
<comment type="subunit">
    <text evidence="5">Homodimer.</text>
</comment>
<dbReference type="GO" id="GO:0005777">
    <property type="term" value="C:peroxisome"/>
    <property type="evidence" value="ECO:0007669"/>
    <property type="project" value="UniProtKB-SubCell"/>
</dbReference>
<dbReference type="InterPro" id="IPR016169">
    <property type="entry name" value="FAD-bd_PCMH_sub2"/>
</dbReference>
<dbReference type="GeneID" id="108734397"/>
<accession>A0A1W4WBU7</accession>
<evidence type="ECO:0000256" key="14">
    <source>
        <dbReference type="ARBA" id="ARBA00022827"/>
    </source>
</evidence>
<dbReference type="EC" id="1.3.1.72" evidence="6"/>
<feature type="domain" description="FAD-binding PCMH-type" evidence="30">
    <location>
        <begin position="37"/>
        <end position="222"/>
    </location>
</feature>
<dbReference type="PANTHER" id="PTHR10801">
    <property type="entry name" value="24-DEHYDROCHOLESTEROL REDUCTASE"/>
    <property type="match status" value="1"/>
</dbReference>
<keyword evidence="16 29" id="KW-1133">Transmembrane helix</keyword>
<dbReference type="GO" id="GO:0008203">
    <property type="term" value="P:cholesterol metabolic process"/>
    <property type="evidence" value="ECO:0007669"/>
    <property type="project" value="UniProtKB-KW"/>
</dbReference>
<evidence type="ECO:0000259" key="30">
    <source>
        <dbReference type="PROSITE" id="PS51387"/>
    </source>
</evidence>
<evidence type="ECO:0000256" key="22">
    <source>
        <dbReference type="ARBA" id="ARBA00023166"/>
    </source>
</evidence>
<dbReference type="GO" id="GO:0005789">
    <property type="term" value="C:endoplasmic reticulum membrane"/>
    <property type="evidence" value="ECO:0007669"/>
    <property type="project" value="UniProtKB-SubCell"/>
</dbReference>
<dbReference type="GO" id="GO:0000139">
    <property type="term" value="C:Golgi membrane"/>
    <property type="evidence" value="ECO:0007669"/>
    <property type="project" value="UniProtKB-SubCell"/>
</dbReference>
<dbReference type="PANTHER" id="PTHR10801:SF2">
    <property type="entry name" value="FAD-BINDING PCMH-TYPE DOMAIN-CONTAINING PROTEIN"/>
    <property type="match status" value="1"/>
</dbReference>
<evidence type="ECO:0000256" key="4">
    <source>
        <dbReference type="ARBA" id="ARBA00004389"/>
    </source>
</evidence>
<evidence type="ECO:0000256" key="25">
    <source>
        <dbReference type="ARBA" id="ARBA00052927"/>
    </source>
</evidence>
<keyword evidence="31" id="KW-1185">Reference proteome</keyword>
<keyword evidence="11 29" id="KW-0812">Transmembrane</keyword>
<keyword evidence="10" id="KW-0285">Flavoprotein</keyword>
<evidence type="ECO:0000256" key="21">
    <source>
        <dbReference type="ARBA" id="ARBA00023140"/>
    </source>
</evidence>
<name>A0A1W4WBU7_AGRPL</name>
<evidence type="ECO:0000256" key="26">
    <source>
        <dbReference type="ARBA" id="ARBA00056986"/>
    </source>
</evidence>
<evidence type="ECO:0000256" key="1">
    <source>
        <dbReference type="ARBA" id="ARBA00001974"/>
    </source>
</evidence>
<comment type="function">
    <text evidence="26">Catalyzes the reduction of the delta-24 double bond of sterol intermediates during cholesterol biosynthesis. In addition to its cholesterol-synthesizing activity, can protect cells from oxidative stress by reducing caspase 3 activity during apoptosis induced by oxidative stress. Also protects against amyloid-beta peptide-induced apoptosis.</text>
</comment>
<keyword evidence="17" id="KW-0560">Oxidoreductase</keyword>
<evidence type="ECO:0000256" key="2">
    <source>
        <dbReference type="ARBA" id="ARBA00004194"/>
    </source>
</evidence>
<keyword evidence="12" id="KW-0732">Signal</keyword>
<dbReference type="InterPro" id="IPR036318">
    <property type="entry name" value="FAD-bd_PCMH-like_sf"/>
</dbReference>
<dbReference type="GO" id="GO:0050614">
    <property type="term" value="F:Delta24-sterol reductase activity"/>
    <property type="evidence" value="ECO:0007669"/>
    <property type="project" value="UniProtKB-EC"/>
</dbReference>
<keyword evidence="20 29" id="KW-0472">Membrane</keyword>
<keyword evidence="23" id="KW-0753">Steroid metabolism</keyword>
<dbReference type="KEGG" id="apln:108734397"/>
<evidence type="ECO:0000256" key="15">
    <source>
        <dbReference type="ARBA" id="ARBA00022857"/>
    </source>
</evidence>
<dbReference type="SUPFAM" id="SSF56176">
    <property type="entry name" value="FAD-binding/transporter-associated domain-like"/>
    <property type="match status" value="1"/>
</dbReference>
<comment type="subcellular location">
    <subcellularLocation>
        <location evidence="4">Endoplasmic reticulum membrane</location>
        <topology evidence="4">Single-pass membrane protein</topology>
    </subcellularLocation>
    <subcellularLocation>
        <location evidence="2">Golgi apparatus membrane</location>
        <topology evidence="2">Single-pass membrane protein</topology>
    </subcellularLocation>
    <subcellularLocation>
        <location evidence="3">Peroxisome</location>
    </subcellularLocation>
</comment>
<evidence type="ECO:0000256" key="8">
    <source>
        <dbReference type="ARBA" id="ARBA00022516"/>
    </source>
</evidence>
<dbReference type="GO" id="GO:0071949">
    <property type="term" value="F:FAD binding"/>
    <property type="evidence" value="ECO:0007669"/>
    <property type="project" value="InterPro"/>
</dbReference>
<dbReference type="GO" id="GO:0000246">
    <property type="term" value="F:Delta24(24-1) sterol reductase activity"/>
    <property type="evidence" value="ECO:0007669"/>
    <property type="project" value="TreeGrafter"/>
</dbReference>
<gene>
    <name evidence="32" type="primary">LOC108734397</name>
</gene>
<keyword evidence="22" id="KW-1207">Sterol metabolism</keyword>
<dbReference type="Proteomes" id="UP000192223">
    <property type="component" value="Unplaced"/>
</dbReference>
<dbReference type="InterPro" id="IPR006094">
    <property type="entry name" value="Oxid_FAD_bind_N"/>
</dbReference>
<dbReference type="InParanoid" id="A0A1W4WBU7"/>
<keyword evidence="15" id="KW-0521">NADP</keyword>
<dbReference type="STRING" id="224129.A0A1W4WBU7"/>
<keyword evidence="19" id="KW-0443">Lipid metabolism</keyword>
<evidence type="ECO:0000256" key="19">
    <source>
        <dbReference type="ARBA" id="ARBA00023098"/>
    </source>
</evidence>
<evidence type="ECO:0000256" key="3">
    <source>
        <dbReference type="ARBA" id="ARBA00004275"/>
    </source>
</evidence>
<evidence type="ECO:0000313" key="31">
    <source>
        <dbReference type="Proteomes" id="UP000192223"/>
    </source>
</evidence>
<comment type="catalytic activity">
    <reaction evidence="24">
        <text>lanosterol + NADPH + H(+) = 24,25-dihydrolanosterol + NADP(+)</text>
        <dbReference type="Rhea" id="RHEA:33919"/>
        <dbReference type="ChEBI" id="CHEBI:15378"/>
        <dbReference type="ChEBI" id="CHEBI:16521"/>
        <dbReference type="ChEBI" id="CHEBI:28113"/>
        <dbReference type="ChEBI" id="CHEBI:57783"/>
        <dbReference type="ChEBI" id="CHEBI:58349"/>
    </reaction>
    <physiologicalReaction direction="left-to-right" evidence="24">
        <dbReference type="Rhea" id="RHEA:33920"/>
    </physiologicalReaction>
</comment>
<evidence type="ECO:0000256" key="28">
    <source>
        <dbReference type="ARBA" id="ARBA00080612"/>
    </source>
</evidence>
<evidence type="ECO:0000256" key="6">
    <source>
        <dbReference type="ARBA" id="ARBA00012405"/>
    </source>
</evidence>
<evidence type="ECO:0000256" key="9">
    <source>
        <dbReference type="ARBA" id="ARBA00022548"/>
    </source>
</evidence>
<evidence type="ECO:0000256" key="12">
    <source>
        <dbReference type="ARBA" id="ARBA00022729"/>
    </source>
</evidence>
<sequence>MKQNNWKNRIINFLEENRALVIIAFCLPASYIFDFILNIQKFLYHFLFSSPKSHDQRVRKIQRKVQEWHKLPTNNKKLLCTARPNWLSLSTKFFQKNKCHQIPINLFDILELDERNLTVRVEPLVTVDQITKFLIPKGYTLAVTLEIGDATLGGLALGTGMTTHSHQVGLYHENVISYEVILPDGSLMRAAENENLELYKTLPWSHGSLGFLVALTLKLVKIKPYVKITYIPIVGQENYCNLICKVSGAESKEDPVSDYVEATIFSKDKAVIMKADYSNFDPNFKVNKVARWYKPWFYKYVESFLSTGQHTELIPLRDYLLRHNRAIFWVVESMIPFGNNPIFRFFLGWLLPPKPAFLKFTTTPGVRAYTFTRQVFQDIVLPIQELKKQIDISCKLFDVFPLLVYPCKVYNKGHSSGQLKRPPQKYIVKQTDYAMYNDLGIYGVPGYVKRKEKYNPVAAMREMEKFTRDVGGFSFLYADIFMTRKEFEEMFDLELYERVRKRYGLENAFPHLYDKVKPEIDVFEVGKQFEIK</sequence>
<reference evidence="32" key="1">
    <citation type="submission" date="2025-08" db="UniProtKB">
        <authorList>
            <consortium name="RefSeq"/>
        </authorList>
    </citation>
    <scope>IDENTIFICATION</scope>
    <source>
        <tissue evidence="32">Entire body</tissue>
    </source>
</reference>
<evidence type="ECO:0000256" key="11">
    <source>
        <dbReference type="ARBA" id="ARBA00022692"/>
    </source>
</evidence>
<evidence type="ECO:0000256" key="24">
    <source>
        <dbReference type="ARBA" id="ARBA00051033"/>
    </source>
</evidence>
<feature type="transmembrane region" description="Helical" evidence="29">
    <location>
        <begin position="20"/>
        <end position="39"/>
    </location>
</feature>
<keyword evidence="21" id="KW-0576">Peroxisome</keyword>
<evidence type="ECO:0000256" key="13">
    <source>
        <dbReference type="ARBA" id="ARBA00022824"/>
    </source>
</evidence>
<dbReference type="InterPro" id="IPR016166">
    <property type="entry name" value="FAD-bd_PCMH"/>
</dbReference>
<evidence type="ECO:0000256" key="20">
    <source>
        <dbReference type="ARBA" id="ARBA00023136"/>
    </source>
</evidence>
<organism evidence="31 32">
    <name type="scientific">Agrilus planipennis</name>
    <name type="common">Emerald ash borer</name>
    <name type="synonym">Agrilus marcopoli</name>
    <dbReference type="NCBI Taxonomy" id="224129"/>
    <lineage>
        <taxon>Eukaryota</taxon>
        <taxon>Metazoa</taxon>
        <taxon>Ecdysozoa</taxon>
        <taxon>Arthropoda</taxon>
        <taxon>Hexapoda</taxon>
        <taxon>Insecta</taxon>
        <taxon>Pterygota</taxon>
        <taxon>Neoptera</taxon>
        <taxon>Endopterygota</taxon>
        <taxon>Coleoptera</taxon>
        <taxon>Polyphaga</taxon>
        <taxon>Elateriformia</taxon>
        <taxon>Buprestoidea</taxon>
        <taxon>Buprestidae</taxon>
        <taxon>Agrilinae</taxon>
        <taxon>Agrilus</taxon>
    </lineage>
</organism>
<dbReference type="Gene3D" id="3.30.465.10">
    <property type="match status" value="1"/>
</dbReference>
<evidence type="ECO:0000256" key="5">
    <source>
        <dbReference type="ARBA" id="ARBA00011738"/>
    </source>
</evidence>